<gene>
    <name evidence="2" type="ORF">F8566_20915</name>
</gene>
<evidence type="ECO:0000313" key="3">
    <source>
        <dbReference type="Proteomes" id="UP000468735"/>
    </source>
</evidence>
<dbReference type="Gene3D" id="2.50.20.20">
    <property type="match status" value="1"/>
</dbReference>
<dbReference type="OrthoDB" id="3427828at2"/>
<reference evidence="2 3" key="1">
    <citation type="submission" date="2019-09" db="EMBL/GenBank/DDBJ databases">
        <title>Actinomadura physcomitrii sp. nov., a novel actinomycete isolated from moss [Physcomitrium sphaericum (Ludw) Fuernr].</title>
        <authorList>
            <person name="Zhuang X."/>
            <person name="Liu C."/>
        </authorList>
    </citation>
    <scope>NUCLEOTIDE SEQUENCE [LARGE SCALE GENOMIC DNA]</scope>
    <source>
        <strain evidence="2 3">HMC1</strain>
    </source>
</reference>
<accession>A0A6H9YTG4</accession>
<protein>
    <recommendedName>
        <fullName evidence="4">LppX_LprAFG lipoprotein</fullName>
    </recommendedName>
</protein>
<sequence>MRHFSALTIAGLVAVSLTACGGSDSAGSGSGTPGAKASTSTAPKTLALAEVAGLVHNQLKNKKSVRMNVDSGDGSQGTVAVSTENGTPALEIKMTSEGKALRLIKTKNAVFMEEKDPKEQLAPGKTFIRFAADSKNPLAKLMVALVGAMSSIADTEQHRALMASGGTLAGPVTDKVVDTPAQRYTVSIDMAKALETIDLRKYLASNVALAQQVTKGLGVKNDPSVDKLAKLSDADLAKLKANMLKAVAGKPLTYEIWADAQNVPLKFSVEAPTKTRDKTTVTLFDWGIAPVTAPPAELVADMPDLN</sequence>
<dbReference type="Proteomes" id="UP000468735">
    <property type="component" value="Unassembled WGS sequence"/>
</dbReference>
<name>A0A6H9YTG4_9ACTN</name>
<evidence type="ECO:0000256" key="1">
    <source>
        <dbReference type="SAM" id="SignalP"/>
    </source>
</evidence>
<dbReference type="EMBL" id="WBMT01000009">
    <property type="protein sequence ID" value="KAB2347460.1"/>
    <property type="molecule type" value="Genomic_DNA"/>
</dbReference>
<organism evidence="2 3">
    <name type="scientific">Actinomadura rudentiformis</name>
    <dbReference type="NCBI Taxonomy" id="359158"/>
    <lineage>
        <taxon>Bacteria</taxon>
        <taxon>Bacillati</taxon>
        <taxon>Actinomycetota</taxon>
        <taxon>Actinomycetes</taxon>
        <taxon>Streptosporangiales</taxon>
        <taxon>Thermomonosporaceae</taxon>
        <taxon>Actinomadura</taxon>
    </lineage>
</organism>
<proteinExistence type="predicted"/>
<feature type="chain" id="PRO_5039518826" description="LppX_LprAFG lipoprotein" evidence="1">
    <location>
        <begin position="22"/>
        <end position="306"/>
    </location>
</feature>
<evidence type="ECO:0000313" key="2">
    <source>
        <dbReference type="EMBL" id="KAB2347460.1"/>
    </source>
</evidence>
<keyword evidence="3" id="KW-1185">Reference proteome</keyword>
<evidence type="ECO:0008006" key="4">
    <source>
        <dbReference type="Google" id="ProtNLM"/>
    </source>
</evidence>
<dbReference type="RefSeq" id="WP_151562327.1">
    <property type="nucleotide sequence ID" value="NZ_WBMT01000009.1"/>
</dbReference>
<dbReference type="PROSITE" id="PS51257">
    <property type="entry name" value="PROKAR_LIPOPROTEIN"/>
    <property type="match status" value="1"/>
</dbReference>
<comment type="caution">
    <text evidence="2">The sequence shown here is derived from an EMBL/GenBank/DDBJ whole genome shotgun (WGS) entry which is preliminary data.</text>
</comment>
<feature type="signal peptide" evidence="1">
    <location>
        <begin position="1"/>
        <end position="21"/>
    </location>
</feature>
<dbReference type="AlphaFoldDB" id="A0A6H9YTG4"/>
<keyword evidence="1" id="KW-0732">Signal</keyword>